<dbReference type="EMBL" id="CAJGYM010000186">
    <property type="protein sequence ID" value="CAD6199599.1"/>
    <property type="molecule type" value="Genomic_DNA"/>
</dbReference>
<keyword evidence="1" id="KW-0472">Membrane</keyword>
<keyword evidence="1" id="KW-1133">Transmembrane helix</keyword>
<dbReference type="AlphaFoldDB" id="A0A8S1HWS1"/>
<proteinExistence type="predicted"/>
<protein>
    <submittedName>
        <fullName evidence="2">Uncharacterized protein</fullName>
    </submittedName>
</protein>
<dbReference type="Proteomes" id="UP000835052">
    <property type="component" value="Unassembled WGS sequence"/>
</dbReference>
<reference evidence="2" key="1">
    <citation type="submission" date="2020-10" db="EMBL/GenBank/DDBJ databases">
        <authorList>
            <person name="Kikuchi T."/>
        </authorList>
    </citation>
    <scope>NUCLEOTIDE SEQUENCE</scope>
    <source>
        <strain evidence="2">NKZ352</strain>
    </source>
</reference>
<keyword evidence="3" id="KW-1185">Reference proteome</keyword>
<organism evidence="2 3">
    <name type="scientific">Caenorhabditis auriculariae</name>
    <dbReference type="NCBI Taxonomy" id="2777116"/>
    <lineage>
        <taxon>Eukaryota</taxon>
        <taxon>Metazoa</taxon>
        <taxon>Ecdysozoa</taxon>
        <taxon>Nematoda</taxon>
        <taxon>Chromadorea</taxon>
        <taxon>Rhabditida</taxon>
        <taxon>Rhabditina</taxon>
        <taxon>Rhabditomorpha</taxon>
        <taxon>Rhabditoidea</taxon>
        <taxon>Rhabditidae</taxon>
        <taxon>Peloderinae</taxon>
        <taxon>Caenorhabditis</taxon>
    </lineage>
</organism>
<feature type="transmembrane region" description="Helical" evidence="1">
    <location>
        <begin position="103"/>
        <end position="124"/>
    </location>
</feature>
<comment type="caution">
    <text evidence="2">The sequence shown here is derived from an EMBL/GenBank/DDBJ whole genome shotgun (WGS) entry which is preliminary data.</text>
</comment>
<feature type="transmembrane region" description="Helical" evidence="1">
    <location>
        <begin position="42"/>
        <end position="61"/>
    </location>
</feature>
<evidence type="ECO:0000256" key="1">
    <source>
        <dbReference type="SAM" id="Phobius"/>
    </source>
</evidence>
<name>A0A8S1HWS1_9PELO</name>
<evidence type="ECO:0000313" key="2">
    <source>
        <dbReference type="EMBL" id="CAD6199599.1"/>
    </source>
</evidence>
<feature type="transmembrane region" description="Helical" evidence="1">
    <location>
        <begin position="73"/>
        <end position="94"/>
    </location>
</feature>
<evidence type="ECO:0000313" key="3">
    <source>
        <dbReference type="Proteomes" id="UP000835052"/>
    </source>
</evidence>
<sequence length="129" mass="15429">MDFDLEKNLIFSITNTAIMFICVKLFDPENCPKLFSIEMRNYTIVGFFYTVFLRSYLPYASNPKNLNPEKKTYAHLFPSHFSFYLTICLPYYAYNEENFHEKFFSISLTYWVPSIIIMCLTHFFHNGTF</sequence>
<accession>A0A8S1HWS1</accession>
<keyword evidence="1" id="KW-0812">Transmembrane</keyword>
<gene>
    <name evidence="2" type="ORF">CAUJ_LOCUS15501</name>
</gene>